<feature type="compositionally biased region" description="Basic and acidic residues" evidence="1">
    <location>
        <begin position="248"/>
        <end position="257"/>
    </location>
</feature>
<accession>Q9FFT8</accession>
<feature type="compositionally biased region" description="Low complexity" evidence="1">
    <location>
        <begin position="12"/>
        <end position="21"/>
    </location>
</feature>
<organism evidence="3">
    <name type="scientific">Arabidopsis thaliana</name>
    <name type="common">Mouse-ear cress</name>
    <dbReference type="NCBI Taxonomy" id="3702"/>
    <lineage>
        <taxon>Eukaryota</taxon>
        <taxon>Viridiplantae</taxon>
        <taxon>Streptophyta</taxon>
        <taxon>Embryophyta</taxon>
        <taxon>Tracheophyta</taxon>
        <taxon>Spermatophyta</taxon>
        <taxon>Magnoliopsida</taxon>
        <taxon>eudicotyledons</taxon>
        <taxon>Gunneridae</taxon>
        <taxon>Pentapetalae</taxon>
        <taxon>rosids</taxon>
        <taxon>malvids</taxon>
        <taxon>Brassicales</taxon>
        <taxon>Brassicaceae</taxon>
        <taxon>Camelineae</taxon>
        <taxon>Arabidopsis</taxon>
    </lineage>
</organism>
<dbReference type="EMBL" id="AB005232">
    <property type="protein sequence ID" value="BAB08771.1"/>
    <property type="molecule type" value="Genomic_DNA"/>
</dbReference>
<feature type="compositionally biased region" description="Low complexity" evidence="1">
    <location>
        <begin position="273"/>
        <end position="287"/>
    </location>
</feature>
<dbReference type="InterPro" id="IPR045117">
    <property type="entry name" value="ATXN2-like"/>
</dbReference>
<dbReference type="InterPro" id="IPR025852">
    <property type="entry name" value="SM_dom_ATX"/>
</dbReference>
<feature type="region of interest" description="Disordered" evidence="1">
    <location>
        <begin position="1"/>
        <end position="21"/>
    </location>
</feature>
<dbReference type="GO" id="GO:0003723">
    <property type="term" value="F:RNA binding"/>
    <property type="evidence" value="ECO:0007669"/>
    <property type="project" value="InterPro"/>
</dbReference>
<evidence type="ECO:0000256" key="1">
    <source>
        <dbReference type="SAM" id="MobiDB-lite"/>
    </source>
</evidence>
<sequence>MAIAKKLENEISRSSPSSSSSSLNEALLISTMCIIGLQVHVHINDGSVFSGIFYTVSLENEFSIVLKNAKLTKKGRSKSNVESGKIVETLVILSSNIVQIVAEGVSLSSNVAGEIEGENVVSAVAVSSFNSGKNRRGTNRRRNSAKRENCLESKARTLTSGETAGAMKEPGRRDEVGILQNKYHPSSLNHQRQAGVRILKNSKKITDVHQEDNNHDELFSASFLTRKCFLTCVSSRVIMTVDNMSERVKPIEQEKMPEPSSNGFHDATERPSSTENSSSQSTTVDENSEVSLVLVVSTNSLPPTQATDPDKKAKEFKLNPGAKTFSPSLAKRLTSAHAGMTPVVANMGYVPSNTPMLPVPEAVQPEIGISPFLSHASSPSKFVPYTNLATGNAGGGSHFPQHMVGPTINRGQPHRFTTQYHSVQPTPMLVNPNPQVMVGRSGQLMYMQPISQDLVQGAPHNSHLPPRPLFTPQQFQYPKHQSLIATGQPMHLYAPQPFAANGHQPYTVMPTDIPVMQSPFPINRAMPIPVPNGFYGTKFL</sequence>
<evidence type="ECO:0000313" key="3">
    <source>
        <dbReference type="EMBL" id="BAB08771.1"/>
    </source>
</evidence>
<evidence type="ECO:0000259" key="2">
    <source>
        <dbReference type="Pfam" id="PF14438"/>
    </source>
</evidence>
<protein>
    <recommendedName>
        <fullName evidence="2">Ataxin 2 SM domain-containing protein</fullName>
    </recommendedName>
</protein>
<dbReference type="PANTHER" id="PTHR12854">
    <property type="entry name" value="ATAXIN 2-RELATED"/>
    <property type="match status" value="1"/>
</dbReference>
<reference key="2">
    <citation type="journal article" date="2000" name="Nature">
        <title>Sequence and analysis of chromosome 5 of the plant Arabidopsis thaliana.</title>
        <authorList>
            <consortium name="Kazusa DNA Research Institute"/>
            <consortium name="Cold Spring Harbor and Washington University in St Louis Sequencing Consortium"/>
            <consortium name="European Union Arabidopsis Genome Sequencing Consortium"/>
            <person name="Tabata S."/>
            <person name="Kaneko T."/>
            <person name="Nakamura Y."/>
            <person name="Kotani H."/>
            <person name="Kato T."/>
            <person name="Asamizu E."/>
            <person name="Miyajima N."/>
            <person name="Sasamoto S."/>
            <person name="Kimura T."/>
            <person name="Hosouchi T."/>
            <person name="Kawashima K."/>
            <person name="Kohara M."/>
            <person name="Matsumoto M."/>
            <person name="Matsuno A."/>
            <person name="Muraki A."/>
            <person name="Nakayama S."/>
            <person name="Nakazaki N."/>
            <person name="Naruo K."/>
            <person name="Okumura S."/>
            <person name="Shinpo S."/>
            <person name="Takeuchi C."/>
            <person name="Wada T."/>
            <person name="Watanabe A."/>
            <person name="Yamada M."/>
            <person name="Yasuda M."/>
            <person name="Sato S."/>
            <person name="de la Bastide M."/>
            <person name="Huang E."/>
            <person name="Spiegel L."/>
            <person name="Gnoj L."/>
            <person name="O'Shaughnessy A."/>
            <person name="Preston R."/>
            <person name="Habermann K."/>
            <person name="Murray J."/>
            <person name="Johnson D."/>
            <person name="Rohlfing T."/>
            <person name="Nelson J."/>
            <person name="Stoneking T."/>
            <person name="Pepin K."/>
            <person name="Spieth J."/>
            <person name="Sekhon M."/>
            <person name="Armstrong J."/>
            <person name="Becker M."/>
            <person name="Belter E."/>
            <person name="Cordum H."/>
            <person name="Cordes M."/>
            <person name="Courtney L."/>
            <person name="Courtney W."/>
            <person name="Dante M."/>
            <person name="Du H."/>
            <person name="Edwards J."/>
            <person name="Fryman J."/>
            <person name="Haakensen B."/>
            <person name="Lamar E."/>
            <person name="Latreille P."/>
            <person name="Leonard S."/>
            <person name="Meyer R."/>
            <person name="Mulvaney E."/>
            <person name="Ozersky P."/>
            <person name="Riley A."/>
            <person name="Strowmatt C."/>
            <person name="Wagner-McPherson C."/>
            <person name="Wollam A."/>
            <person name="Yoakum M."/>
            <person name="Bell M."/>
            <person name="Dedhia N."/>
            <person name="Parnell L."/>
            <person name="Shah R."/>
            <person name="Rodriguez M."/>
            <person name="See L.H."/>
            <person name="Vil D."/>
            <person name="Baker J."/>
            <person name="Kirchoff K."/>
            <person name="Toth K."/>
            <person name="King L."/>
            <person name="Bahret A."/>
            <person name="Miller B."/>
            <person name="Marra M."/>
            <person name="Martienssen R."/>
            <person name="McCombie W.R."/>
            <person name="Wilson R.K."/>
            <person name="Murphy G."/>
            <person name="Bancroft I."/>
            <person name="Volckaert G."/>
            <person name="Wambutt R."/>
            <person name="Dusterhoft A."/>
            <person name="Stiekema W."/>
            <person name="Pohl T."/>
            <person name="Entian K.D."/>
            <person name="Terryn N."/>
            <person name="Hartley N."/>
            <person name="Bent E."/>
            <person name="Johnson S."/>
            <person name="Langham S.A."/>
            <person name="McCullagh B."/>
            <person name="Robben J."/>
            <person name="Grymonprez B."/>
            <person name="Zimmermann W."/>
            <person name="Ramsperger U."/>
            <person name="Wedler H."/>
            <person name="Balke K."/>
            <person name="Wedler E."/>
            <person name="Peters S."/>
            <person name="van Staveren M."/>
            <person name="Dirkse W."/>
            <person name="Mooijman P."/>
            <person name="Lankhorst R.K."/>
            <person name="Weitzenegger T."/>
            <person name="Bothe G."/>
            <person name="Rose M."/>
            <person name="Hauf J."/>
            <person name="Berneiser S."/>
            <person name="Hempel S."/>
            <person name="Feldpausch M."/>
            <person name="Lamberth S."/>
            <person name="Villarroel R."/>
            <person name="Gielen J."/>
            <person name="Ardiles W."/>
            <person name="Bents O."/>
            <person name="Lemcke K."/>
            <person name="Kolesov G."/>
            <person name="Mayer K."/>
            <person name="Rudd S."/>
            <person name="Schoof H."/>
            <person name="Schueller C."/>
            <person name="Zaccaria P."/>
            <person name="Mewes H.W."/>
            <person name="Bevan M."/>
            <person name="Fransz P."/>
        </authorList>
    </citation>
    <scope>NUCLEOTIDE SEQUENCE [LARGE SCALE GENOMIC DNA]</scope>
    <source>
        <strain>cv. Columbia</strain>
    </source>
</reference>
<dbReference type="AlphaFoldDB" id="Q9FFT8"/>
<feature type="compositionally biased region" description="Basic and acidic residues" evidence="1">
    <location>
        <begin position="1"/>
        <end position="11"/>
    </location>
</feature>
<reference evidence="3" key="1">
    <citation type="journal article" date="1997" name="DNA Res.">
        <title>Structural analysis of Arabidopsis thaliana chromosome 5. I. Sequence features of the 1.6 Mb regions covered by twenty physically assigned P1 clones.</title>
        <authorList>
            <person name="Sato S."/>
            <person name="Kotani H."/>
            <person name="Nakamura Y."/>
            <person name="Kaneko T."/>
            <person name="Asamizu E."/>
            <person name="Fukami M."/>
            <person name="Miyajima N."/>
            <person name="Tabata S."/>
        </authorList>
    </citation>
    <scope>NUCLEOTIDE SEQUENCE [LARGE SCALE GENOMIC DNA]</scope>
</reference>
<dbReference type="ExpressionAtlas" id="Q9FFT8">
    <property type="expression patterns" value="baseline and differential"/>
</dbReference>
<name>Q9FFT8_ARATH</name>
<dbReference type="Pfam" id="PF14438">
    <property type="entry name" value="SM-ATX"/>
    <property type="match status" value="1"/>
</dbReference>
<feature type="region of interest" description="Disordered" evidence="1">
    <location>
        <begin position="248"/>
        <end position="287"/>
    </location>
</feature>
<feature type="domain" description="Ataxin 2 SM" evidence="2">
    <location>
        <begin position="24"/>
        <end position="103"/>
    </location>
</feature>
<dbReference type="PANTHER" id="PTHR12854:SF12">
    <property type="entry name" value="POLYADENYLATE-BINDING PROTEIN INTERACTING PROTEIN"/>
    <property type="match status" value="1"/>
</dbReference>
<proteinExistence type="predicted"/>